<dbReference type="SUPFAM" id="SSF48452">
    <property type="entry name" value="TPR-like"/>
    <property type="match status" value="1"/>
</dbReference>
<comment type="caution">
    <text evidence="1">The sequence shown here is derived from an EMBL/GenBank/DDBJ whole genome shotgun (WGS) entry which is preliminary data.</text>
</comment>
<dbReference type="Gene3D" id="1.25.40.10">
    <property type="entry name" value="Tetratricopeptide repeat domain"/>
    <property type="match status" value="1"/>
</dbReference>
<dbReference type="PANTHER" id="PTHR26312">
    <property type="entry name" value="TETRATRICOPEPTIDE REPEAT PROTEIN 5"/>
    <property type="match status" value="1"/>
</dbReference>
<dbReference type="Pfam" id="PF13431">
    <property type="entry name" value="TPR_17"/>
    <property type="match status" value="1"/>
</dbReference>
<reference evidence="1 2" key="1">
    <citation type="submission" date="2024-11" db="EMBL/GenBank/DDBJ databases">
        <title>A near-complete genome assembly of Cinchona calisaya.</title>
        <authorList>
            <person name="Lian D.C."/>
            <person name="Zhao X.W."/>
            <person name="Wei L."/>
        </authorList>
    </citation>
    <scope>NUCLEOTIDE SEQUENCE [LARGE SCALE GENOMIC DNA]</scope>
    <source>
        <tissue evidence="1">Nenye</tissue>
    </source>
</reference>
<dbReference type="Proteomes" id="UP001630127">
    <property type="component" value="Unassembled WGS sequence"/>
</dbReference>
<evidence type="ECO:0008006" key="3">
    <source>
        <dbReference type="Google" id="ProtNLM"/>
    </source>
</evidence>
<sequence length="511" mass="58415">MMRLQICPVDLGNPRQASFPLITKYPIASVASVEDRKRNQSVVCQVVLSSPFKSRKFLKPLNFNKQESSRVHRIKRSCRANLDEDGFGEQQHIEALKAQGFGVHDNEEGKDYLINNQCCAINERAQDSFWQSHIELLDPTMLGIRPEPPDWPERDSVCWEDIEIEHKAKNFDLPLSLRMIKKKLQREQGFKRLGEASSPVTKAFSSMAFIIVELQSCALRMREALCNEDLEVIISGVQKDMYSSFAWLFQQVFSRTPDLMVSMMILLADFATYSTLQPALLGSLSETTEELGSIQHCQRDNYGVERGAELATEGANKDSSDLSIRKQLNANPEEILQVGNQEFRSAAEVSLWNSFLDQATKMQGFDRDVLQNFVSPFSVEIEPEDYMDYLRTSLMYQVALSQDPNNPLLLCNYALFLHLAAHDYDRAEECFKRAIQVEPPDAESLSRYADFLWTVRKDLWRAEDTYLQALSIEPENSYYASKYANFLWNTGGEETCFPLDASNNNSRNSNM</sequence>
<evidence type="ECO:0000313" key="1">
    <source>
        <dbReference type="EMBL" id="KAL3521191.1"/>
    </source>
</evidence>
<name>A0ABD2ZP53_9GENT</name>
<dbReference type="PANTHER" id="PTHR26312:SF176">
    <property type="entry name" value="TETRATRICOPEPTIDE-LIKE HELICAL DOMAIN-CONTAINING PROTEIN-RELATED"/>
    <property type="match status" value="1"/>
</dbReference>
<accession>A0ABD2ZP53</accession>
<organism evidence="1 2">
    <name type="scientific">Cinchona calisaya</name>
    <dbReference type="NCBI Taxonomy" id="153742"/>
    <lineage>
        <taxon>Eukaryota</taxon>
        <taxon>Viridiplantae</taxon>
        <taxon>Streptophyta</taxon>
        <taxon>Embryophyta</taxon>
        <taxon>Tracheophyta</taxon>
        <taxon>Spermatophyta</taxon>
        <taxon>Magnoliopsida</taxon>
        <taxon>eudicotyledons</taxon>
        <taxon>Gunneridae</taxon>
        <taxon>Pentapetalae</taxon>
        <taxon>asterids</taxon>
        <taxon>lamiids</taxon>
        <taxon>Gentianales</taxon>
        <taxon>Rubiaceae</taxon>
        <taxon>Cinchonoideae</taxon>
        <taxon>Cinchoneae</taxon>
        <taxon>Cinchona</taxon>
    </lineage>
</organism>
<evidence type="ECO:0000313" key="2">
    <source>
        <dbReference type="Proteomes" id="UP001630127"/>
    </source>
</evidence>
<proteinExistence type="predicted"/>
<gene>
    <name evidence="1" type="ORF">ACH5RR_019340</name>
</gene>
<dbReference type="InterPro" id="IPR011990">
    <property type="entry name" value="TPR-like_helical_dom_sf"/>
</dbReference>
<dbReference type="EMBL" id="JBJUIK010000008">
    <property type="protein sequence ID" value="KAL3521191.1"/>
    <property type="molecule type" value="Genomic_DNA"/>
</dbReference>
<dbReference type="AlphaFoldDB" id="A0ABD2ZP53"/>
<protein>
    <recommendedName>
        <fullName evidence="3">Tetratricopeptide repeat-like superfamily protein</fullName>
    </recommendedName>
</protein>
<keyword evidence="2" id="KW-1185">Reference proteome</keyword>